<evidence type="ECO:0000256" key="1">
    <source>
        <dbReference type="ARBA" id="ARBA00023186"/>
    </source>
</evidence>
<dbReference type="GO" id="GO:0005783">
    <property type="term" value="C:endoplasmic reticulum"/>
    <property type="evidence" value="ECO:0007669"/>
    <property type="project" value="TreeGrafter"/>
</dbReference>
<keyword evidence="3" id="KW-0472">Membrane</keyword>
<dbReference type="EMBL" id="AEYI02002130">
    <property type="protein sequence ID" value="KFG29749.1"/>
    <property type="molecule type" value="Genomic_DNA"/>
</dbReference>
<dbReference type="AlphaFoldDB" id="A0A086JC81"/>
<dbReference type="PRINTS" id="PR00625">
    <property type="entry name" value="JDOMAIN"/>
</dbReference>
<dbReference type="PROSITE" id="PS50076">
    <property type="entry name" value="DNAJ_2"/>
    <property type="match status" value="1"/>
</dbReference>
<comment type="caution">
    <text evidence="5">The sequence shown here is derived from an EMBL/GenBank/DDBJ whole genome shotgun (WGS) entry which is preliminary data.</text>
</comment>
<dbReference type="InterPro" id="IPR036869">
    <property type="entry name" value="J_dom_sf"/>
</dbReference>
<dbReference type="SUPFAM" id="SSF46565">
    <property type="entry name" value="Chaperone J-domain"/>
    <property type="match status" value="1"/>
</dbReference>
<reference evidence="5 6" key="1">
    <citation type="submission" date="2014-03" db="EMBL/GenBank/DDBJ databases">
        <authorList>
            <person name="Sibley D."/>
            <person name="Venepally P."/>
            <person name="Karamycheva S."/>
            <person name="Hadjithomas M."/>
            <person name="Khan A."/>
            <person name="Brunk B."/>
            <person name="Roos D."/>
            <person name="Caler E."/>
            <person name="Lorenzi H."/>
        </authorList>
    </citation>
    <scope>NUCLEOTIDE SEQUENCE [LARGE SCALE GENOMIC DNA]</scope>
    <source>
        <strain evidence="6">p89</strain>
    </source>
</reference>
<organism evidence="5 6">
    <name type="scientific">Toxoplasma gondii p89</name>
    <dbReference type="NCBI Taxonomy" id="943119"/>
    <lineage>
        <taxon>Eukaryota</taxon>
        <taxon>Sar</taxon>
        <taxon>Alveolata</taxon>
        <taxon>Apicomplexa</taxon>
        <taxon>Conoidasida</taxon>
        <taxon>Coccidia</taxon>
        <taxon>Eucoccidiorida</taxon>
        <taxon>Eimeriorina</taxon>
        <taxon>Sarcocystidae</taxon>
        <taxon>Toxoplasma</taxon>
    </lineage>
</organism>
<evidence type="ECO:0000256" key="3">
    <source>
        <dbReference type="SAM" id="Phobius"/>
    </source>
</evidence>
<proteinExistence type="predicted"/>
<keyword evidence="3" id="KW-0812">Transmembrane</keyword>
<dbReference type="InterPro" id="IPR051948">
    <property type="entry name" value="Hsp70_co-chaperone_J-domain"/>
</dbReference>
<name>A0A086JC81_TOXGO</name>
<evidence type="ECO:0000259" key="4">
    <source>
        <dbReference type="PROSITE" id="PS50076"/>
    </source>
</evidence>
<sequence length="425" mass="48936">MDEVLQRSFVYGLCTTAILSPTLQYYLPDRGRRWLRLFKKPVLTAMLLYLFYAAIPTDRRDLYTILDVDVMASKNDILQAYRTVSKKFHPDKVAAAEASGGAVPQRPSGFSKMTNEEFFMEIKKAQEVLMSDTRRSNYDRFGDYKYGDIDEKTTMIVVCLALVSHLLCFCVGFLVSYPKHVTFARQIYVVYNLAMFCNELQLRFVENGDSLAFLPYVSSLVPFERVHFFRSLFPCVLCASLCLSKWNFSDNPAKRLALLKALLSTNRVLTERTQELIRVTAYLKTMGTPSTAAIKTQQQQMTHLKSAALRARFSGQEMPVVPTAEEAADQAGKEKDKASSQRPSQSETKPASATQKDKKDVAEWEDFTNTLNEEQKELFKRMVADQYRKTEAEEQARESSRRRFDINWGQVLMWVCILYVWIYYK</sequence>
<dbReference type="Proteomes" id="UP000028828">
    <property type="component" value="Unassembled WGS sequence"/>
</dbReference>
<dbReference type="CDD" id="cd06257">
    <property type="entry name" value="DnaJ"/>
    <property type="match status" value="1"/>
</dbReference>
<dbReference type="PANTHER" id="PTHR44360">
    <property type="entry name" value="DNAJ HOMOLOG SUBFAMILY B MEMBER 9"/>
    <property type="match status" value="1"/>
</dbReference>
<feature type="transmembrane region" description="Helical" evidence="3">
    <location>
        <begin position="37"/>
        <end position="55"/>
    </location>
</feature>
<keyword evidence="1" id="KW-0143">Chaperone</keyword>
<dbReference type="SMART" id="SM00271">
    <property type="entry name" value="DnaJ"/>
    <property type="match status" value="1"/>
</dbReference>
<keyword evidence="3" id="KW-1133">Transmembrane helix</keyword>
<dbReference type="VEuPathDB" id="ToxoDB:TGP89_267430"/>
<evidence type="ECO:0000256" key="2">
    <source>
        <dbReference type="SAM" id="MobiDB-lite"/>
    </source>
</evidence>
<feature type="transmembrane region" description="Helical" evidence="3">
    <location>
        <begin position="155"/>
        <end position="177"/>
    </location>
</feature>
<dbReference type="GO" id="GO:0036503">
    <property type="term" value="P:ERAD pathway"/>
    <property type="evidence" value="ECO:0007669"/>
    <property type="project" value="TreeGrafter"/>
</dbReference>
<dbReference type="GO" id="GO:0051787">
    <property type="term" value="F:misfolded protein binding"/>
    <property type="evidence" value="ECO:0007669"/>
    <property type="project" value="TreeGrafter"/>
</dbReference>
<feature type="transmembrane region" description="Helical" evidence="3">
    <location>
        <begin position="406"/>
        <end position="424"/>
    </location>
</feature>
<gene>
    <name evidence="5" type="ORF">TGP89_267430</name>
</gene>
<dbReference type="Gene3D" id="1.10.287.110">
    <property type="entry name" value="DnaJ domain"/>
    <property type="match status" value="1"/>
</dbReference>
<dbReference type="InterPro" id="IPR001623">
    <property type="entry name" value="DnaJ_domain"/>
</dbReference>
<evidence type="ECO:0000313" key="5">
    <source>
        <dbReference type="EMBL" id="KFG29749.1"/>
    </source>
</evidence>
<feature type="domain" description="J" evidence="4">
    <location>
        <begin position="61"/>
        <end position="142"/>
    </location>
</feature>
<feature type="compositionally biased region" description="Polar residues" evidence="2">
    <location>
        <begin position="340"/>
        <end position="354"/>
    </location>
</feature>
<dbReference type="OrthoDB" id="66964at2759"/>
<protein>
    <submittedName>
        <fullName evidence="5">DnaJ domain-containing protein</fullName>
    </submittedName>
</protein>
<dbReference type="Pfam" id="PF00226">
    <property type="entry name" value="DnaJ"/>
    <property type="match status" value="1"/>
</dbReference>
<evidence type="ECO:0000313" key="6">
    <source>
        <dbReference type="Proteomes" id="UP000028828"/>
    </source>
</evidence>
<dbReference type="GO" id="GO:0051087">
    <property type="term" value="F:protein-folding chaperone binding"/>
    <property type="evidence" value="ECO:0007669"/>
    <property type="project" value="TreeGrafter"/>
</dbReference>
<dbReference type="PANTHER" id="PTHR44360:SF1">
    <property type="entry name" value="DNAJ HOMOLOG SUBFAMILY B MEMBER 9"/>
    <property type="match status" value="1"/>
</dbReference>
<accession>A0A086JC81</accession>
<feature type="region of interest" description="Disordered" evidence="2">
    <location>
        <begin position="323"/>
        <end position="361"/>
    </location>
</feature>